<reference evidence="3" key="1">
    <citation type="submission" date="2016-11" db="UniProtKB">
        <authorList>
            <consortium name="WormBaseParasite"/>
        </authorList>
    </citation>
    <scope>IDENTIFICATION</scope>
</reference>
<keyword evidence="2" id="KW-1185">Reference proteome</keyword>
<dbReference type="Proteomes" id="UP000095280">
    <property type="component" value="Unplaced"/>
</dbReference>
<accession>A0A1I8F7B9</accession>
<name>A0A1I8F7B9_9PLAT</name>
<sequence length="62" mass="6880">MKARNLREAHKDRPLGDSSVRAILTTASGKKQEEKKDIELQDTVESDPGEEALVFNGVVEEI</sequence>
<feature type="region of interest" description="Disordered" evidence="1">
    <location>
        <begin position="1"/>
        <end position="37"/>
    </location>
</feature>
<organism evidence="2 3">
    <name type="scientific">Macrostomum lignano</name>
    <dbReference type="NCBI Taxonomy" id="282301"/>
    <lineage>
        <taxon>Eukaryota</taxon>
        <taxon>Metazoa</taxon>
        <taxon>Spiralia</taxon>
        <taxon>Lophotrochozoa</taxon>
        <taxon>Platyhelminthes</taxon>
        <taxon>Rhabditophora</taxon>
        <taxon>Macrostomorpha</taxon>
        <taxon>Macrostomida</taxon>
        <taxon>Macrostomidae</taxon>
        <taxon>Macrostomum</taxon>
    </lineage>
</organism>
<dbReference type="WBParaSite" id="maker-unitig_21939-snap-gene-0.2-mRNA-1">
    <property type="protein sequence ID" value="maker-unitig_21939-snap-gene-0.2-mRNA-1"/>
    <property type="gene ID" value="maker-unitig_21939-snap-gene-0.2"/>
</dbReference>
<dbReference type="AlphaFoldDB" id="A0A1I8F7B9"/>
<protein>
    <submittedName>
        <fullName evidence="3">Uncharacterized protein</fullName>
    </submittedName>
</protein>
<evidence type="ECO:0000313" key="3">
    <source>
        <dbReference type="WBParaSite" id="maker-unitig_21939-snap-gene-0.2-mRNA-1"/>
    </source>
</evidence>
<proteinExistence type="predicted"/>
<evidence type="ECO:0000313" key="2">
    <source>
        <dbReference type="Proteomes" id="UP000095280"/>
    </source>
</evidence>
<evidence type="ECO:0000256" key="1">
    <source>
        <dbReference type="SAM" id="MobiDB-lite"/>
    </source>
</evidence>
<feature type="compositionally biased region" description="Basic and acidic residues" evidence="1">
    <location>
        <begin position="1"/>
        <end position="15"/>
    </location>
</feature>